<organism evidence="3 4">
    <name type="scientific">Methylovorus glucosotrophus (strain SIP3-4)</name>
    <dbReference type="NCBI Taxonomy" id="582744"/>
    <lineage>
        <taxon>Bacteria</taxon>
        <taxon>Pseudomonadati</taxon>
        <taxon>Pseudomonadota</taxon>
        <taxon>Betaproteobacteria</taxon>
        <taxon>Nitrosomonadales</taxon>
        <taxon>Methylophilaceae</taxon>
        <taxon>Methylovorus</taxon>
    </lineage>
</organism>
<dbReference type="Gene3D" id="1.20.1600.10">
    <property type="entry name" value="Outer membrane efflux proteins (OEP)"/>
    <property type="match status" value="1"/>
</dbReference>
<keyword evidence="4" id="KW-1185">Reference proteome</keyword>
<comment type="subcellular location">
    <subcellularLocation>
        <location evidence="2">Cell membrane</location>
        <topology evidence="2">Lipid-anchor</topology>
    </subcellularLocation>
</comment>
<dbReference type="NCBIfam" id="TIGR01845">
    <property type="entry name" value="outer_NodT"/>
    <property type="match status" value="1"/>
</dbReference>
<dbReference type="AlphaFoldDB" id="C6XBI3"/>
<reference evidence="3 4" key="2">
    <citation type="journal article" date="2011" name="J. Bacteriol.">
        <title>Genomes of three methylotrophs from a single niche uncover genetic and metabolic divergence of Methylophilaceae.</title>
        <authorList>
            <person name="Lapidus A."/>
            <person name="Clum A."/>
            <person name="Labutti K."/>
            <person name="Kaluzhnaya M.G."/>
            <person name="Lim S."/>
            <person name="Beck D.A."/>
            <person name="Glavina Del Rio T."/>
            <person name="Nolan M."/>
            <person name="Mavromatis K."/>
            <person name="Huntemann M."/>
            <person name="Lucas S."/>
            <person name="Lidstrom M.E."/>
            <person name="Ivanova N."/>
            <person name="Chistoserdova L."/>
        </authorList>
    </citation>
    <scope>NUCLEOTIDE SEQUENCE [LARGE SCALE GENOMIC DNA]</scope>
    <source>
        <strain evidence="3 4">SIP3-4</strain>
    </source>
</reference>
<dbReference type="KEGG" id="mei:Msip34_2716"/>
<protein>
    <submittedName>
        <fullName evidence="3">RND efflux system, outer membrane lipoprotein, NodT family</fullName>
    </submittedName>
</protein>
<gene>
    <name evidence="3" type="ordered locus">Msip34_2716</name>
</gene>
<dbReference type="PANTHER" id="PTHR30203">
    <property type="entry name" value="OUTER MEMBRANE CATION EFFLUX PROTEIN"/>
    <property type="match status" value="1"/>
</dbReference>
<dbReference type="GO" id="GO:0005886">
    <property type="term" value="C:plasma membrane"/>
    <property type="evidence" value="ECO:0007669"/>
    <property type="project" value="UniProtKB-SubCell"/>
</dbReference>
<comment type="similarity">
    <text evidence="1 2">Belongs to the outer membrane factor (OMF) (TC 1.B.17) family.</text>
</comment>
<keyword evidence="2" id="KW-0564">Palmitate</keyword>
<dbReference type="STRING" id="582744.Msip34_2716"/>
<evidence type="ECO:0000313" key="4">
    <source>
        <dbReference type="Proteomes" id="UP000002743"/>
    </source>
</evidence>
<dbReference type="EMBL" id="CP001674">
    <property type="protein sequence ID" value="ACT51953.1"/>
    <property type="molecule type" value="Genomic_DNA"/>
</dbReference>
<dbReference type="HOGENOM" id="CLU_012817_13_3_4"/>
<dbReference type="InterPro" id="IPR003423">
    <property type="entry name" value="OMP_efflux"/>
</dbReference>
<keyword evidence="2" id="KW-0732">Signal</keyword>
<sequence precursor="true">MRTTLAWGMAGMAWLCVGGCSLAPDYTRPALPVPSSYPVATEAQASADALQWAQYFPDPELQALIQRALQHNRDLRVAVLRIEEARAQYGIQKADRLPTVNGTLGYERSRSVLTQGQKFDTDFYRAGVNVTDFELDFFGRVKNLSAAALEQFLSTQDARESVQTSLVAELATAYVNLLALNERLTVAQETLKSRQASLSRIKRRYEGGLDNAIELKTAEIQAKTAEASASALAREQAQAINALQLLVGDGAPAEALPLKALNDVQMETVAAGLPSQLLEQRADIRAAEHRLLAANANIGAARAAFFPRIQLTASAGLVNDDLLRLFGGGSDRVWSFTPQLVLPIFNAGRNQASLDLAVVRKDVAVAEYEKTIQTAFREVADVLVVSRQIEDEIALQASIAEADRERLRLATRRYERGVANYLELLDAQRSLYDSEQQLVQLKQLGLVNKINLYKALGGH</sequence>
<feature type="chain" id="PRO_5001437632" evidence="2">
    <location>
        <begin position="24"/>
        <end position="459"/>
    </location>
</feature>
<accession>C6XBI3</accession>
<dbReference type="GO" id="GO:0015562">
    <property type="term" value="F:efflux transmembrane transporter activity"/>
    <property type="evidence" value="ECO:0007669"/>
    <property type="project" value="InterPro"/>
</dbReference>
<dbReference type="PANTHER" id="PTHR30203:SF32">
    <property type="entry name" value="CATION EFFLUX SYSTEM PROTEIN CUSC"/>
    <property type="match status" value="1"/>
</dbReference>
<dbReference type="Gene3D" id="2.20.200.10">
    <property type="entry name" value="Outer membrane efflux proteins (OEP)"/>
    <property type="match status" value="1"/>
</dbReference>
<keyword evidence="2" id="KW-0812">Transmembrane</keyword>
<proteinExistence type="inferred from homology"/>
<reference evidence="4" key="1">
    <citation type="submission" date="2009-07" db="EMBL/GenBank/DDBJ databases">
        <title>Complete sequence of chromosome of Methylovorus sp. SIP3-4.</title>
        <authorList>
            <person name="Lucas S."/>
            <person name="Copeland A."/>
            <person name="Lapidus A."/>
            <person name="Glavina del Rio T."/>
            <person name="Tice H."/>
            <person name="Bruce D."/>
            <person name="Goodwin L."/>
            <person name="Pitluck S."/>
            <person name="Clum A."/>
            <person name="Larimer F."/>
            <person name="Land M."/>
            <person name="Hauser L."/>
            <person name="Kyrpides N."/>
            <person name="Mikhailova N."/>
            <person name="Kayluzhnaya M."/>
            <person name="Chistoserdova L."/>
        </authorList>
    </citation>
    <scope>NUCLEOTIDE SEQUENCE [LARGE SCALE GENOMIC DNA]</scope>
    <source>
        <strain evidence="4">SIP3-4</strain>
    </source>
</reference>
<keyword evidence="2 3" id="KW-0449">Lipoprotein</keyword>
<evidence type="ECO:0000313" key="3">
    <source>
        <dbReference type="EMBL" id="ACT51953.1"/>
    </source>
</evidence>
<evidence type="ECO:0000256" key="2">
    <source>
        <dbReference type="RuleBase" id="RU362097"/>
    </source>
</evidence>
<dbReference type="SUPFAM" id="SSF56954">
    <property type="entry name" value="Outer membrane efflux proteins (OEP)"/>
    <property type="match status" value="1"/>
</dbReference>
<dbReference type="OrthoDB" id="9770517at2"/>
<dbReference type="Proteomes" id="UP000002743">
    <property type="component" value="Chromosome"/>
</dbReference>
<evidence type="ECO:0000256" key="1">
    <source>
        <dbReference type="ARBA" id="ARBA00007613"/>
    </source>
</evidence>
<keyword evidence="2" id="KW-1134">Transmembrane beta strand</keyword>
<dbReference type="eggNOG" id="COG1538">
    <property type="taxonomic scope" value="Bacteria"/>
</dbReference>
<dbReference type="Pfam" id="PF02321">
    <property type="entry name" value="OEP"/>
    <property type="match status" value="2"/>
</dbReference>
<dbReference type="InterPro" id="IPR010131">
    <property type="entry name" value="MdtP/NodT-like"/>
</dbReference>
<name>C6XBI3_METGS</name>
<dbReference type="RefSeq" id="WP_015831168.1">
    <property type="nucleotide sequence ID" value="NC_012969.1"/>
</dbReference>
<feature type="signal peptide" evidence="2">
    <location>
        <begin position="1"/>
        <end position="23"/>
    </location>
</feature>
<keyword evidence="2" id="KW-0472">Membrane</keyword>